<comment type="caution">
    <text evidence="1">The sequence shown here is derived from an EMBL/GenBank/DDBJ whole genome shotgun (WGS) entry which is preliminary data.</text>
</comment>
<keyword evidence="2" id="KW-1185">Reference proteome</keyword>
<evidence type="ECO:0000313" key="1">
    <source>
        <dbReference type="EMBL" id="OQE84771.1"/>
    </source>
</evidence>
<protein>
    <submittedName>
        <fullName evidence="1">Uncharacterized protein</fullName>
    </submittedName>
</protein>
<gene>
    <name evidence="1" type="ORF">PENNAL_c0026G07862</name>
</gene>
<reference evidence="2" key="1">
    <citation type="journal article" date="2017" name="Nat. Microbiol.">
        <title>Global analysis of biosynthetic gene clusters reveals vast potential of secondary metabolite production in Penicillium species.</title>
        <authorList>
            <person name="Nielsen J.C."/>
            <person name="Grijseels S."/>
            <person name="Prigent S."/>
            <person name="Ji B."/>
            <person name="Dainat J."/>
            <person name="Nielsen K.F."/>
            <person name="Frisvad J.C."/>
            <person name="Workman M."/>
            <person name="Nielsen J."/>
        </authorList>
    </citation>
    <scope>NUCLEOTIDE SEQUENCE [LARGE SCALE GENOMIC DNA]</scope>
    <source>
        <strain evidence="2">IBT 13039</strain>
    </source>
</reference>
<name>A0A1V6YBK2_PENNA</name>
<accession>A0A1V6YBK2</accession>
<dbReference type="Proteomes" id="UP000191691">
    <property type="component" value="Unassembled WGS sequence"/>
</dbReference>
<sequence>MSNGLRDMLKPPITTWNVFYQHAKNHWMRPAQNNVPDEGSGVDDRDSFSQLALRHKRADEEKQTFREGKLSKVDAGRGILSHGVDKEPAQSLAPGGTEPHEPIVHEARRFSLSYGSGSSNAHSVATTITTPESEEDSIDADIADTKNMDHILDAARYFSELDQLELQTAQILPALNLTRWMTVSRVLGIGKLRLSICRLNNFVETPSAF</sequence>
<proteinExistence type="predicted"/>
<dbReference type="EMBL" id="MOOB01000026">
    <property type="protein sequence ID" value="OQE84771.1"/>
    <property type="molecule type" value="Genomic_DNA"/>
</dbReference>
<dbReference type="AlphaFoldDB" id="A0A1V6YBK2"/>
<organism evidence="1 2">
    <name type="scientific">Penicillium nalgiovense</name>
    <dbReference type="NCBI Taxonomy" id="60175"/>
    <lineage>
        <taxon>Eukaryota</taxon>
        <taxon>Fungi</taxon>
        <taxon>Dikarya</taxon>
        <taxon>Ascomycota</taxon>
        <taxon>Pezizomycotina</taxon>
        <taxon>Eurotiomycetes</taxon>
        <taxon>Eurotiomycetidae</taxon>
        <taxon>Eurotiales</taxon>
        <taxon>Aspergillaceae</taxon>
        <taxon>Penicillium</taxon>
    </lineage>
</organism>
<evidence type="ECO:0000313" key="2">
    <source>
        <dbReference type="Proteomes" id="UP000191691"/>
    </source>
</evidence>